<keyword evidence="1" id="KW-0472">Membrane</keyword>
<dbReference type="Proteomes" id="UP001220530">
    <property type="component" value="Chromosome"/>
</dbReference>
<evidence type="ECO:0000256" key="1">
    <source>
        <dbReference type="SAM" id="Phobius"/>
    </source>
</evidence>
<proteinExistence type="predicted"/>
<organism evidence="2 3">
    <name type="scientific">Devosia algicola</name>
    <dbReference type="NCBI Taxonomy" id="3026418"/>
    <lineage>
        <taxon>Bacteria</taxon>
        <taxon>Pseudomonadati</taxon>
        <taxon>Pseudomonadota</taxon>
        <taxon>Alphaproteobacteria</taxon>
        <taxon>Hyphomicrobiales</taxon>
        <taxon>Devosiaceae</taxon>
        <taxon>Devosia</taxon>
    </lineage>
</organism>
<protein>
    <submittedName>
        <fullName evidence="2">VanZ family protein</fullName>
    </submittedName>
</protein>
<sequence>MSLVRLLPWVVLLAVAIATLSPIQLRPHSAAPPQVERLLAFALLGVSFALAYRRQLLLILAGLWTIAYLLEVAQNWTPDRHWGVADLAAKMAGAATGVAIAWAITKLASIIRPSPKTPDFLG</sequence>
<feature type="transmembrane region" description="Helical" evidence="1">
    <location>
        <begin position="87"/>
        <end position="105"/>
    </location>
</feature>
<feature type="transmembrane region" description="Helical" evidence="1">
    <location>
        <begin position="38"/>
        <end position="67"/>
    </location>
</feature>
<evidence type="ECO:0000313" key="3">
    <source>
        <dbReference type="Proteomes" id="UP001220530"/>
    </source>
</evidence>
<dbReference type="InterPro" id="IPR017015">
    <property type="entry name" value="UCP033367_VanZ"/>
</dbReference>
<feature type="transmembrane region" description="Helical" evidence="1">
    <location>
        <begin position="6"/>
        <end position="26"/>
    </location>
</feature>
<evidence type="ECO:0000313" key="2">
    <source>
        <dbReference type="EMBL" id="WDR03684.1"/>
    </source>
</evidence>
<accession>A0ABY7YRN9</accession>
<keyword evidence="1" id="KW-1133">Transmembrane helix</keyword>
<name>A0ABY7YRN9_9HYPH</name>
<keyword evidence="1" id="KW-0812">Transmembrane</keyword>
<reference evidence="2 3" key="1">
    <citation type="submission" date="2023-02" db="EMBL/GenBank/DDBJ databases">
        <title>Devosia algicola sp. nov., isolated from the phycosphere of marine algae.</title>
        <authorList>
            <person name="Kim J.M."/>
            <person name="Lee J.K."/>
            <person name="Choi B.J."/>
            <person name="Bayburt H."/>
            <person name="Jeon C.O."/>
        </authorList>
    </citation>
    <scope>NUCLEOTIDE SEQUENCE [LARGE SCALE GENOMIC DNA]</scope>
    <source>
        <strain evidence="2 3">G20-9</strain>
    </source>
</reference>
<dbReference type="PIRSF" id="PIRSF033367">
    <property type="entry name" value="UCP033367_VanZ"/>
    <property type="match status" value="1"/>
</dbReference>
<keyword evidence="3" id="KW-1185">Reference proteome</keyword>
<gene>
    <name evidence="2" type="ORF">PSQ19_06365</name>
</gene>
<dbReference type="RefSeq" id="WP_282220074.1">
    <property type="nucleotide sequence ID" value="NZ_CP118246.1"/>
</dbReference>
<dbReference type="EMBL" id="CP118246">
    <property type="protein sequence ID" value="WDR03684.1"/>
    <property type="molecule type" value="Genomic_DNA"/>
</dbReference>